<feature type="region of interest" description="Disordered" evidence="1">
    <location>
        <begin position="21"/>
        <end position="64"/>
    </location>
</feature>
<gene>
    <name evidence="2" type="ORF">PM085_17510</name>
</gene>
<comment type="caution">
    <text evidence="2">The sequence shown here is derived from an EMBL/GenBank/DDBJ whole genome shotgun (WGS) entry which is preliminary data.</text>
</comment>
<sequence length="94" mass="10654">MVDLVEHDEVRPADAIELSGQLVEHVTGPESPLRESAGEFQKPIDEPTNPGSEHRREYRRTPRGQRLLTDAVKRAIQFEALTDDIAVRDPIPTW</sequence>
<feature type="compositionally biased region" description="Basic and acidic residues" evidence="1">
    <location>
        <begin position="32"/>
        <end position="45"/>
    </location>
</feature>
<dbReference type="RefSeq" id="WP_271943916.1">
    <property type="nucleotide sequence ID" value="NZ_JAQLTZ010000014.1"/>
</dbReference>
<evidence type="ECO:0000313" key="3">
    <source>
        <dbReference type="Proteomes" id="UP001210528"/>
    </source>
</evidence>
<keyword evidence="3" id="KW-1185">Reference proteome</keyword>
<proteinExistence type="predicted"/>
<accession>A0ABT4Z950</accession>
<evidence type="ECO:0000313" key="2">
    <source>
        <dbReference type="EMBL" id="MDB2294025.1"/>
    </source>
</evidence>
<dbReference type="EMBL" id="JAQLUK010000047">
    <property type="protein sequence ID" value="MDB2294025.1"/>
    <property type="molecule type" value="Genomic_DNA"/>
</dbReference>
<organism evidence="2 3">
    <name type="scientific">Halorubrum ezzemoulense</name>
    <name type="common">Halorubrum chaoviator</name>
    <dbReference type="NCBI Taxonomy" id="337243"/>
    <lineage>
        <taxon>Archaea</taxon>
        <taxon>Methanobacteriati</taxon>
        <taxon>Methanobacteriota</taxon>
        <taxon>Stenosarchaea group</taxon>
        <taxon>Halobacteria</taxon>
        <taxon>Halobacteriales</taxon>
        <taxon>Haloferacaceae</taxon>
        <taxon>Halorubrum</taxon>
    </lineage>
</organism>
<dbReference type="Proteomes" id="UP001210528">
    <property type="component" value="Unassembled WGS sequence"/>
</dbReference>
<reference evidence="2 3" key="1">
    <citation type="submission" date="2023-01" db="EMBL/GenBank/DDBJ databases">
        <title>Halorubrum ezzemoulense from Santa Pola, Spain.</title>
        <authorList>
            <person name="Feng Y."/>
            <person name="Louyakis A.S."/>
            <person name="Gogarten J.P."/>
        </authorList>
    </citation>
    <scope>NUCLEOTIDE SEQUENCE [LARGE SCALE GENOMIC DNA]</scope>
    <source>
        <strain evidence="2 3">AMM015</strain>
    </source>
</reference>
<name>A0ABT4Z950_HALEZ</name>
<evidence type="ECO:0000256" key="1">
    <source>
        <dbReference type="SAM" id="MobiDB-lite"/>
    </source>
</evidence>
<protein>
    <submittedName>
        <fullName evidence="2">Uncharacterized protein</fullName>
    </submittedName>
</protein>